<dbReference type="PANTHER" id="PTHR12652">
    <property type="entry name" value="PEROXISOMAL BIOGENESIS FACTOR 11"/>
    <property type="match status" value="1"/>
</dbReference>
<evidence type="ECO:0008006" key="7">
    <source>
        <dbReference type="Google" id="ProtNLM"/>
    </source>
</evidence>
<dbReference type="PANTHER" id="PTHR12652:SF50">
    <property type="entry name" value="PEROXIN 11"/>
    <property type="match status" value="1"/>
</dbReference>
<proteinExistence type="predicted"/>
<dbReference type="GO" id="GO:0005778">
    <property type="term" value="C:peroxisomal membrane"/>
    <property type="evidence" value="ECO:0007669"/>
    <property type="project" value="UniProtKB-SubCell"/>
</dbReference>
<protein>
    <recommendedName>
        <fullName evidence="7">Peroxisomal membrane protein 11B</fullName>
    </recommendedName>
</protein>
<evidence type="ECO:0000313" key="5">
    <source>
        <dbReference type="EMBL" id="CAD7274476.1"/>
    </source>
</evidence>
<dbReference type="Proteomes" id="UP000678499">
    <property type="component" value="Unassembled WGS sequence"/>
</dbReference>
<evidence type="ECO:0000256" key="3">
    <source>
        <dbReference type="ARBA" id="ARBA00023140"/>
    </source>
</evidence>
<accession>A0A7R9BIA1</accession>
<keyword evidence="3" id="KW-0576">Peroxisome</keyword>
<keyword evidence="6" id="KW-1185">Reference proteome</keyword>
<comment type="subcellular location">
    <subcellularLocation>
        <location evidence="4">Peroxisome membrane</location>
    </subcellularLocation>
</comment>
<evidence type="ECO:0000256" key="1">
    <source>
        <dbReference type="ARBA" id="ARBA00022593"/>
    </source>
</evidence>
<organism evidence="5">
    <name type="scientific">Notodromas monacha</name>
    <dbReference type="NCBI Taxonomy" id="399045"/>
    <lineage>
        <taxon>Eukaryota</taxon>
        <taxon>Metazoa</taxon>
        <taxon>Ecdysozoa</taxon>
        <taxon>Arthropoda</taxon>
        <taxon>Crustacea</taxon>
        <taxon>Oligostraca</taxon>
        <taxon>Ostracoda</taxon>
        <taxon>Podocopa</taxon>
        <taxon>Podocopida</taxon>
        <taxon>Cypridocopina</taxon>
        <taxon>Cypridoidea</taxon>
        <taxon>Cyprididae</taxon>
        <taxon>Notodromas</taxon>
    </lineage>
</organism>
<reference evidence="5" key="1">
    <citation type="submission" date="2020-11" db="EMBL/GenBank/DDBJ databases">
        <authorList>
            <person name="Tran Van P."/>
        </authorList>
    </citation>
    <scope>NUCLEOTIDE SEQUENCE</scope>
</reference>
<dbReference type="EMBL" id="CAJPEX010000254">
    <property type="protein sequence ID" value="CAG0914628.1"/>
    <property type="molecule type" value="Genomic_DNA"/>
</dbReference>
<dbReference type="GO" id="GO:0016559">
    <property type="term" value="P:peroxisome fission"/>
    <property type="evidence" value="ECO:0007669"/>
    <property type="project" value="InterPro"/>
</dbReference>
<evidence type="ECO:0000256" key="4">
    <source>
        <dbReference type="ARBA" id="ARBA00046271"/>
    </source>
</evidence>
<dbReference type="AlphaFoldDB" id="A0A7R9BIA1"/>
<evidence type="ECO:0000256" key="2">
    <source>
        <dbReference type="ARBA" id="ARBA00023136"/>
    </source>
</evidence>
<dbReference type="EMBL" id="OA882291">
    <property type="protein sequence ID" value="CAD7274476.1"/>
    <property type="molecule type" value="Genomic_DNA"/>
</dbReference>
<dbReference type="Pfam" id="PF05648">
    <property type="entry name" value="PEX11"/>
    <property type="match status" value="1"/>
</dbReference>
<dbReference type="InterPro" id="IPR008733">
    <property type="entry name" value="PEX11"/>
</dbReference>
<keyword evidence="2" id="KW-0472">Membrane</keyword>
<sequence length="261" mass="28658">MDSYLKLSSSCAGRDKIFRFVERLASHEALSHVFSIALSRLLQYSSKFLGAALNNGRWSNEKAVNQIKLLESAMSLLRKGLRLGKSLDVLQGAVGTMRLRDPAVRTTTTVSRIQQALYLLADNVLWANRVGLVRLSNESKASWLDRCNRLWLCFLLANLARDLYEVKSIVRGRCELLDKAEPGLRVALCAPPTSLALVRHLVWNHGDVAVDLAKNLCDILIPLDALGYVRLPPGLVGICGAVSSALGLLAIVDPVYKLNPA</sequence>
<evidence type="ECO:0000313" key="6">
    <source>
        <dbReference type="Proteomes" id="UP000678499"/>
    </source>
</evidence>
<keyword evidence="1" id="KW-0962">Peroxisome biogenesis</keyword>
<name>A0A7R9BIA1_9CRUS</name>
<gene>
    <name evidence="5" type="ORF">NMOB1V02_LOCUS2307</name>
</gene>
<dbReference type="OrthoDB" id="411017at2759"/>